<dbReference type="InterPro" id="IPR001845">
    <property type="entry name" value="HTH_ArsR_DNA-bd_dom"/>
</dbReference>
<protein>
    <submittedName>
        <fullName evidence="2">Transcriptional regulator, ArsR family</fullName>
    </submittedName>
</protein>
<dbReference type="Pfam" id="PF01022">
    <property type="entry name" value="HTH_5"/>
    <property type="match status" value="1"/>
</dbReference>
<dbReference type="HOGENOM" id="CLU_097806_0_2_5"/>
<evidence type="ECO:0000313" key="2">
    <source>
        <dbReference type="EMBL" id="BAQ18630.1"/>
    </source>
</evidence>
<feature type="domain" description="HTH arsR-type" evidence="1">
    <location>
        <begin position="1"/>
        <end position="88"/>
    </location>
</feature>
<dbReference type="PANTHER" id="PTHR38600">
    <property type="entry name" value="TRANSCRIPTIONAL REGULATORY PROTEIN"/>
    <property type="match status" value="1"/>
</dbReference>
<evidence type="ECO:0000313" key="3">
    <source>
        <dbReference type="Proteomes" id="UP000031643"/>
    </source>
</evidence>
<dbReference type="RefSeq" id="WP_045368877.1">
    <property type="nucleotide sequence ID" value="NZ_AP014648.1"/>
</dbReference>
<dbReference type="EMBL" id="AP014648">
    <property type="protein sequence ID" value="BAQ18630.1"/>
    <property type="molecule type" value="Genomic_DNA"/>
</dbReference>
<dbReference type="STRING" id="1384459.GL4_3199"/>
<keyword evidence="3" id="KW-1185">Reference proteome</keyword>
<dbReference type="CDD" id="cd00090">
    <property type="entry name" value="HTH_ARSR"/>
    <property type="match status" value="1"/>
</dbReference>
<dbReference type="PANTHER" id="PTHR38600:SF2">
    <property type="entry name" value="SLL0088 PROTEIN"/>
    <property type="match status" value="1"/>
</dbReference>
<dbReference type="InterPro" id="IPR036388">
    <property type="entry name" value="WH-like_DNA-bd_sf"/>
</dbReference>
<dbReference type="InterPro" id="IPR036390">
    <property type="entry name" value="WH_DNA-bd_sf"/>
</dbReference>
<proteinExistence type="predicted"/>
<dbReference type="GO" id="GO:0003700">
    <property type="term" value="F:DNA-binding transcription factor activity"/>
    <property type="evidence" value="ECO:0007669"/>
    <property type="project" value="InterPro"/>
</dbReference>
<dbReference type="Proteomes" id="UP000031643">
    <property type="component" value="Chromosome"/>
</dbReference>
<sequence>MLDATFAALSDPTRRAIVGYLRNEDMSVGQVVEKFELTQSAISRHLDVLENARLIKRKRVGQRRVCSLSAMPLRELSDWLEAYRIFWNDSLERLDQTIAGKKQ</sequence>
<dbReference type="SMART" id="SM00418">
    <property type="entry name" value="HTH_ARSR"/>
    <property type="match status" value="1"/>
</dbReference>
<gene>
    <name evidence="2" type="ORF">GL4_3199</name>
</gene>
<reference evidence="2 3" key="1">
    <citation type="submission" date="2014-09" db="EMBL/GenBank/DDBJ databases">
        <title>Genome sequencing of Methyloceanibacter caenitepidi Gela4.</title>
        <authorList>
            <person name="Takeuchi M."/>
            <person name="Susumu S."/>
            <person name="Kamagata Y."/>
            <person name="Oshima K."/>
            <person name="Hattori M."/>
            <person name="Iwasaki W."/>
        </authorList>
    </citation>
    <scope>NUCLEOTIDE SEQUENCE [LARGE SCALE GENOMIC DNA]</scope>
    <source>
        <strain evidence="2 3">Gela4</strain>
    </source>
</reference>
<accession>A0A0A8K6T2</accession>
<dbReference type="AlphaFoldDB" id="A0A0A8K6T2"/>
<name>A0A0A8K6T2_9HYPH</name>
<evidence type="ECO:0000259" key="1">
    <source>
        <dbReference type="PROSITE" id="PS50987"/>
    </source>
</evidence>
<dbReference type="SUPFAM" id="SSF46785">
    <property type="entry name" value="Winged helix' DNA-binding domain"/>
    <property type="match status" value="1"/>
</dbReference>
<dbReference type="OrthoDB" id="9798998at2"/>
<dbReference type="KEGG" id="mcg:GL4_3199"/>
<dbReference type="InterPro" id="IPR011991">
    <property type="entry name" value="ArsR-like_HTH"/>
</dbReference>
<dbReference type="NCBIfam" id="NF033788">
    <property type="entry name" value="HTH_metalloreg"/>
    <property type="match status" value="1"/>
</dbReference>
<dbReference type="Gene3D" id="1.10.10.10">
    <property type="entry name" value="Winged helix-like DNA-binding domain superfamily/Winged helix DNA-binding domain"/>
    <property type="match status" value="1"/>
</dbReference>
<dbReference type="PROSITE" id="PS50987">
    <property type="entry name" value="HTH_ARSR_2"/>
    <property type="match status" value="1"/>
</dbReference>
<organism evidence="2 3">
    <name type="scientific">Methyloceanibacter caenitepidi</name>
    <dbReference type="NCBI Taxonomy" id="1384459"/>
    <lineage>
        <taxon>Bacteria</taxon>
        <taxon>Pseudomonadati</taxon>
        <taxon>Pseudomonadota</taxon>
        <taxon>Alphaproteobacteria</taxon>
        <taxon>Hyphomicrobiales</taxon>
        <taxon>Hyphomicrobiaceae</taxon>
        <taxon>Methyloceanibacter</taxon>
    </lineage>
</organism>
<dbReference type="PRINTS" id="PR00778">
    <property type="entry name" value="HTHARSR"/>
</dbReference>